<dbReference type="EMBL" id="JAMYQB010000056">
    <property type="protein sequence ID" value="MER9408367.1"/>
    <property type="molecule type" value="Genomic_DNA"/>
</dbReference>
<dbReference type="InterPro" id="IPR047647">
    <property type="entry name" value="ISAs1_transpos"/>
</dbReference>
<evidence type="ECO:0000313" key="4">
    <source>
        <dbReference type="Proteomes" id="UP001433071"/>
    </source>
</evidence>
<dbReference type="Pfam" id="PF01609">
    <property type="entry name" value="DDE_Tnp_1"/>
    <property type="match status" value="1"/>
</dbReference>
<name>A0ABV1Z8E6_9HYPH</name>
<dbReference type="PANTHER" id="PTHR30298:SF0">
    <property type="entry name" value="PROTEIN YBFL-RELATED"/>
    <property type="match status" value="1"/>
</dbReference>
<proteinExistence type="predicted"/>
<accession>A0ABV1Z8E6</accession>
<protein>
    <submittedName>
        <fullName evidence="3">ISAs1 family transposase</fullName>
    </submittedName>
</protein>
<dbReference type="NCBIfam" id="NF033564">
    <property type="entry name" value="transpos_ISAs1"/>
    <property type="match status" value="1"/>
</dbReference>
<dbReference type="InterPro" id="IPR051698">
    <property type="entry name" value="Transposase_11-like"/>
</dbReference>
<dbReference type="Proteomes" id="UP001433071">
    <property type="component" value="Unassembled WGS sequence"/>
</dbReference>
<dbReference type="Pfam" id="PF13808">
    <property type="entry name" value="DDE_Tnp_1_assoc"/>
    <property type="match status" value="1"/>
</dbReference>
<feature type="domain" description="H repeat-associated protein N-terminal" evidence="2">
    <location>
        <begin position="18"/>
        <end position="105"/>
    </location>
</feature>
<dbReference type="InterPro" id="IPR002559">
    <property type="entry name" value="Transposase_11"/>
</dbReference>
<dbReference type="InterPro" id="IPR032806">
    <property type="entry name" value="YbfD_N"/>
</dbReference>
<evidence type="ECO:0000259" key="1">
    <source>
        <dbReference type="Pfam" id="PF01609"/>
    </source>
</evidence>
<keyword evidence="4" id="KW-1185">Reference proteome</keyword>
<dbReference type="RefSeq" id="WP_352562273.1">
    <property type="nucleotide sequence ID" value="NZ_JAMYQB010000056.1"/>
</dbReference>
<evidence type="ECO:0000313" key="3">
    <source>
        <dbReference type="EMBL" id="MER9408367.1"/>
    </source>
</evidence>
<feature type="domain" description="Transposase IS4-like" evidence="1">
    <location>
        <begin position="112"/>
        <end position="356"/>
    </location>
</feature>
<evidence type="ECO:0000259" key="2">
    <source>
        <dbReference type="Pfam" id="PF13808"/>
    </source>
</evidence>
<dbReference type="PANTHER" id="PTHR30298">
    <property type="entry name" value="H REPEAT-ASSOCIATED PREDICTED TRANSPOSASE"/>
    <property type="match status" value="1"/>
</dbReference>
<organism evidence="3 4">
    <name type="scientific">Mesorhizobium caraganae</name>
    <dbReference type="NCBI Taxonomy" id="483206"/>
    <lineage>
        <taxon>Bacteria</taxon>
        <taxon>Pseudomonadati</taxon>
        <taxon>Pseudomonadota</taxon>
        <taxon>Alphaproteobacteria</taxon>
        <taxon>Hyphomicrobiales</taxon>
        <taxon>Phyllobacteriaceae</taxon>
        <taxon>Mesorhizobium</taxon>
    </lineage>
</organism>
<sequence>MTIAALEGFEKPRLKALLEHFSMIEDPREPWRVAHPLPEVLLLVVSGTICDCDDYDGIAEWGAAHLDFLRRYLPYHHGVPGGRWLTMLMNRIDPGLFSAAFTSWVRQTWSDKPDFVAIDGKTSRRSHDRSTGKAPLHLVSAFATAARLVLGQEAVADKSNETTAIPLLLERLGKDDGLKGALVSIDAIATNAVIATAIRNAGADYLLAVKANQPTLRAEIERYFDDAPADCLDSVVDLDKAHGRIEERTVTVSREAGWLEGQRRFPGELRLPHATTIVRVSSRTGLKDRSRFDTRYFIASAKLTAERAAHAVRGHWLVENALHWTLDVVFKDDQSRLRKGHGALNMAIVRHFALNLVRTVSDKNSIKLRRKKAGWDPNYLAAILGDLNR</sequence>
<reference evidence="3 4" key="1">
    <citation type="journal article" date="2024" name="Proc. Natl. Acad. Sci. U.S.A.">
        <title>The evolutionary genomics of adaptation to stress in wild rhizobium bacteria.</title>
        <authorList>
            <person name="Kehlet-Delgado H."/>
            <person name="Montoya A.P."/>
            <person name="Jensen K.T."/>
            <person name="Wendlandt C.E."/>
            <person name="Dexheimer C."/>
            <person name="Roberts M."/>
            <person name="Torres Martinez L."/>
            <person name="Friesen M.L."/>
            <person name="Griffitts J.S."/>
            <person name="Porter S.S."/>
        </authorList>
    </citation>
    <scope>NUCLEOTIDE SEQUENCE [LARGE SCALE GENOMIC DNA]</scope>
    <source>
        <strain evidence="3 4">M0641</strain>
    </source>
</reference>
<gene>
    <name evidence="3" type="ORF">NKI36_30790</name>
</gene>
<comment type="caution">
    <text evidence="3">The sequence shown here is derived from an EMBL/GenBank/DDBJ whole genome shotgun (WGS) entry which is preliminary data.</text>
</comment>